<proteinExistence type="predicted"/>
<protein>
    <recommendedName>
        <fullName evidence="4">Transposase Tnp1/En/Spm-like domain-containing protein</fullName>
    </recommendedName>
</protein>
<name>A0A6V7NWV8_ANACO</name>
<dbReference type="InterPro" id="IPR004252">
    <property type="entry name" value="Probable_transposase_24"/>
</dbReference>
<accession>A0A6V7NWV8</accession>
<feature type="compositionally biased region" description="Polar residues" evidence="1">
    <location>
        <begin position="186"/>
        <end position="203"/>
    </location>
</feature>
<feature type="region of interest" description="Disordered" evidence="1">
    <location>
        <begin position="186"/>
        <end position="205"/>
    </location>
</feature>
<feature type="region of interest" description="Disordered" evidence="1">
    <location>
        <begin position="449"/>
        <end position="469"/>
    </location>
</feature>
<gene>
    <name evidence="3" type="ORF">CB5_LOCUS6246</name>
</gene>
<dbReference type="PANTHER" id="PTHR33499:SF40">
    <property type="entry name" value="TRANSPOSASE-ASSOCIATED DOMAIN-CONTAINING PROTEIN"/>
    <property type="match status" value="1"/>
</dbReference>
<keyword evidence="2" id="KW-0732">Signal</keyword>
<dbReference type="EMBL" id="LR862142">
    <property type="protein sequence ID" value="CAD1823035.1"/>
    <property type="molecule type" value="Genomic_DNA"/>
</dbReference>
<dbReference type="PANTHER" id="PTHR33499">
    <property type="entry name" value="OS12G0282400 PROTEIN-RELATED"/>
    <property type="match status" value="1"/>
</dbReference>
<reference evidence="3" key="1">
    <citation type="submission" date="2020-07" db="EMBL/GenBank/DDBJ databases">
        <authorList>
            <person name="Lin J."/>
        </authorList>
    </citation>
    <scope>NUCLEOTIDE SEQUENCE</scope>
</reference>
<feature type="region of interest" description="Disordered" evidence="1">
    <location>
        <begin position="341"/>
        <end position="365"/>
    </location>
</feature>
<sequence>MHLPSSSHPTPPRPRRDLFFFFFLLQLFSTVSDDDALSPFPALLVSLSFLLCRLRRRCIFAGADADTVKVTAALQPRSGGSLAASSPAPWRLTWGTVISGLSSRAILSCLEIANLVGSGTSNKRRTDSTFPVRPRLNNQIMCKNLSRNNSNTYMIHASDDTGTTNAKQPLTLSKAKLQIEATFSSSSFSRMQPPKSRNGNDSTFRGDKLMFIPPGALGKGCAQIDLRSFYSLRPSTSQSESILSLWKKRILEKNQGKLKRNVRGKNKCKEVAKLKSGKKLGVKFYNKRVVGKNHRVFSRHLGRIVRDRNICPLRVHSWKEIGDEEKEYMWVTVTAASKHNSSNRAKLTMPHRTGSKPIRQGGKVGQPPSLATIFFETRKKGGNLVGEDTIKQYEKIVTATQSGPSSSNIELVEECFGPQRHNHIICHGDGLKPNDLKTIGTRAELQAKLHETQKENDSLKSRMDERKPK</sequence>
<evidence type="ECO:0000256" key="1">
    <source>
        <dbReference type="SAM" id="MobiDB-lite"/>
    </source>
</evidence>
<feature type="signal peptide" evidence="2">
    <location>
        <begin position="1"/>
        <end position="33"/>
    </location>
</feature>
<organism evidence="3">
    <name type="scientific">Ananas comosus var. bracteatus</name>
    <name type="common">red pineapple</name>
    <dbReference type="NCBI Taxonomy" id="296719"/>
    <lineage>
        <taxon>Eukaryota</taxon>
        <taxon>Viridiplantae</taxon>
        <taxon>Streptophyta</taxon>
        <taxon>Embryophyta</taxon>
        <taxon>Tracheophyta</taxon>
        <taxon>Spermatophyta</taxon>
        <taxon>Magnoliopsida</taxon>
        <taxon>Liliopsida</taxon>
        <taxon>Poales</taxon>
        <taxon>Bromeliaceae</taxon>
        <taxon>Bromelioideae</taxon>
        <taxon>Ananas</taxon>
    </lineage>
</organism>
<evidence type="ECO:0000313" key="3">
    <source>
        <dbReference type="EMBL" id="CAD1823035.1"/>
    </source>
</evidence>
<dbReference type="AlphaFoldDB" id="A0A6V7NWV8"/>
<evidence type="ECO:0008006" key="4">
    <source>
        <dbReference type="Google" id="ProtNLM"/>
    </source>
</evidence>
<dbReference type="Pfam" id="PF03004">
    <property type="entry name" value="Transposase_24"/>
    <property type="match status" value="1"/>
</dbReference>
<evidence type="ECO:0000256" key="2">
    <source>
        <dbReference type="SAM" id="SignalP"/>
    </source>
</evidence>
<feature type="chain" id="PRO_5028018496" description="Transposase Tnp1/En/Spm-like domain-containing protein" evidence="2">
    <location>
        <begin position="34"/>
        <end position="469"/>
    </location>
</feature>